<gene>
    <name evidence="9" type="ORF">SVUK_LOCUS10237</name>
</gene>
<organism evidence="9 10">
    <name type="scientific">Strongylus vulgaris</name>
    <name type="common">Blood worm</name>
    <dbReference type="NCBI Taxonomy" id="40348"/>
    <lineage>
        <taxon>Eukaryota</taxon>
        <taxon>Metazoa</taxon>
        <taxon>Ecdysozoa</taxon>
        <taxon>Nematoda</taxon>
        <taxon>Chromadorea</taxon>
        <taxon>Rhabditida</taxon>
        <taxon>Rhabditina</taxon>
        <taxon>Rhabditomorpha</taxon>
        <taxon>Strongyloidea</taxon>
        <taxon>Strongylidae</taxon>
        <taxon>Strongylus</taxon>
    </lineage>
</organism>
<comment type="subunit">
    <text evidence="7">May be part of a spliceosome complex.</text>
</comment>
<protein>
    <recommendedName>
        <fullName evidence="7">Pre-mRNA-splicing factor SYF2</fullName>
    </recommendedName>
</protein>
<evidence type="ECO:0000256" key="7">
    <source>
        <dbReference type="RuleBase" id="RU367148"/>
    </source>
</evidence>
<dbReference type="GO" id="GO:0071013">
    <property type="term" value="C:catalytic step 2 spliceosome"/>
    <property type="evidence" value="ECO:0007669"/>
    <property type="project" value="TreeGrafter"/>
</dbReference>
<name>A0A3P7J604_STRVU</name>
<feature type="region of interest" description="Disordered" evidence="8">
    <location>
        <begin position="1"/>
        <end position="54"/>
    </location>
</feature>
<evidence type="ECO:0000313" key="9">
    <source>
        <dbReference type="EMBL" id="VDM75239.1"/>
    </source>
</evidence>
<dbReference type="OrthoDB" id="199717at2759"/>
<dbReference type="Proteomes" id="UP000270094">
    <property type="component" value="Unassembled WGS sequence"/>
</dbReference>
<keyword evidence="3 7" id="KW-0507">mRNA processing</keyword>
<dbReference type="AlphaFoldDB" id="A0A3P7J604"/>
<evidence type="ECO:0000256" key="4">
    <source>
        <dbReference type="ARBA" id="ARBA00022728"/>
    </source>
</evidence>
<proteinExistence type="inferred from homology"/>
<dbReference type="Pfam" id="PF08231">
    <property type="entry name" value="SYF2"/>
    <property type="match status" value="2"/>
</dbReference>
<feature type="compositionally biased region" description="Basic residues" evidence="8">
    <location>
        <begin position="23"/>
        <end position="36"/>
    </location>
</feature>
<evidence type="ECO:0000256" key="3">
    <source>
        <dbReference type="ARBA" id="ARBA00022664"/>
    </source>
</evidence>
<dbReference type="InterPro" id="IPR013260">
    <property type="entry name" value="mRNA_splic_SYF2"/>
</dbReference>
<evidence type="ECO:0000256" key="8">
    <source>
        <dbReference type="SAM" id="MobiDB-lite"/>
    </source>
</evidence>
<sequence length="319" mass="37435">MTDVNVEKPCSSSSKQKSDFNNRFRKLHQLRQQSRKANHEQVVEEDRKKKLPANYEAKKARDEWELQEMEERKKAEEQGLDYDRIKALNTPADVVARIEMKRKRKKNPDQGFSSYEDMTLRQHTRLTTSLKPDAESYKKMRQIVASNLLTTCQGQMSFPGYEDMTLRQHTRLTTSLKPDAESYKKMRQIVGEEQFYPTANTLIHGSHYPTSAAMEKLASEVQGQVKRREQFHRRRMFDPDAPIDYINDKNMRFNKKLEKFYGQYTEDIKASFLFLATSVLILHETLFSLSNSSCYGTESILVFLRKALPRLVLYPFYAE</sequence>
<keyword evidence="4 7" id="KW-0747">Spliceosome</keyword>
<evidence type="ECO:0000313" key="10">
    <source>
        <dbReference type="Proteomes" id="UP000270094"/>
    </source>
</evidence>
<accession>A0A3P7J604</accession>
<comment type="function">
    <text evidence="7">Involved in pre-mRNA splicing.</text>
</comment>
<dbReference type="PANTHER" id="PTHR13264">
    <property type="entry name" value="GCIP-INTERACTING PROTEIN P29"/>
    <property type="match status" value="1"/>
</dbReference>
<comment type="subcellular location">
    <subcellularLocation>
        <location evidence="1 7">Nucleus</location>
    </subcellularLocation>
</comment>
<evidence type="ECO:0000256" key="6">
    <source>
        <dbReference type="ARBA" id="ARBA00023242"/>
    </source>
</evidence>
<dbReference type="GO" id="GO:0071014">
    <property type="term" value="C:post-mRNA release spliceosomal complex"/>
    <property type="evidence" value="ECO:0007669"/>
    <property type="project" value="TreeGrafter"/>
</dbReference>
<dbReference type="PANTHER" id="PTHR13264:SF5">
    <property type="entry name" value="PRE-MRNA-SPLICING FACTOR SYF2"/>
    <property type="match status" value="1"/>
</dbReference>
<reference evidence="9 10" key="1">
    <citation type="submission" date="2018-11" db="EMBL/GenBank/DDBJ databases">
        <authorList>
            <consortium name="Pathogen Informatics"/>
        </authorList>
    </citation>
    <scope>NUCLEOTIDE SEQUENCE [LARGE SCALE GENOMIC DNA]</scope>
</reference>
<evidence type="ECO:0000256" key="2">
    <source>
        <dbReference type="ARBA" id="ARBA00010028"/>
    </source>
</evidence>
<keyword evidence="10" id="KW-1185">Reference proteome</keyword>
<dbReference type="GO" id="GO:0000974">
    <property type="term" value="C:Prp19 complex"/>
    <property type="evidence" value="ECO:0007669"/>
    <property type="project" value="TreeGrafter"/>
</dbReference>
<keyword evidence="6 7" id="KW-0539">Nucleus</keyword>
<feature type="compositionally biased region" description="Basic and acidic residues" evidence="8">
    <location>
        <begin position="37"/>
        <end position="48"/>
    </location>
</feature>
<comment type="similarity">
    <text evidence="2 7">Belongs to the SYF2 family.</text>
</comment>
<dbReference type="GO" id="GO:0000398">
    <property type="term" value="P:mRNA splicing, via spliceosome"/>
    <property type="evidence" value="ECO:0007669"/>
    <property type="project" value="UniProtKB-UniRule"/>
</dbReference>
<dbReference type="EMBL" id="UYYB01095081">
    <property type="protein sequence ID" value="VDM75239.1"/>
    <property type="molecule type" value="Genomic_DNA"/>
</dbReference>
<keyword evidence="5 7" id="KW-0508">mRNA splicing</keyword>
<evidence type="ECO:0000256" key="5">
    <source>
        <dbReference type="ARBA" id="ARBA00023187"/>
    </source>
</evidence>
<evidence type="ECO:0000256" key="1">
    <source>
        <dbReference type="ARBA" id="ARBA00004123"/>
    </source>
</evidence>